<dbReference type="WBParaSite" id="Smp_132000.2">
    <property type="protein sequence ID" value="Smp_132000.2"/>
    <property type="gene ID" value="Smp_132000"/>
</dbReference>
<feature type="region of interest" description="Disordered" evidence="1">
    <location>
        <begin position="1698"/>
        <end position="1719"/>
    </location>
</feature>
<name>A0A5K4EN08_SCHMA</name>
<feature type="compositionally biased region" description="Low complexity" evidence="1">
    <location>
        <begin position="2515"/>
        <end position="2535"/>
    </location>
</feature>
<dbReference type="InParanoid" id="A0A5K4EN08"/>
<feature type="region of interest" description="Disordered" evidence="1">
    <location>
        <begin position="1642"/>
        <end position="1673"/>
    </location>
</feature>
<feature type="compositionally biased region" description="Low complexity" evidence="1">
    <location>
        <begin position="2127"/>
        <end position="2139"/>
    </location>
</feature>
<dbReference type="STRING" id="6183.A0A5K4EN08"/>
<feature type="compositionally biased region" description="Gly residues" evidence="1">
    <location>
        <begin position="943"/>
        <end position="958"/>
    </location>
</feature>
<feature type="compositionally biased region" description="Low complexity" evidence="1">
    <location>
        <begin position="2228"/>
        <end position="2261"/>
    </location>
</feature>
<dbReference type="Pfam" id="PF25572">
    <property type="entry name" value="TPR_ZSWIM8"/>
    <property type="match status" value="1"/>
</dbReference>
<organism evidence="3">
    <name type="scientific">Schistosoma mansoni</name>
    <name type="common">Blood fluke</name>
    <dbReference type="NCBI Taxonomy" id="6183"/>
    <lineage>
        <taxon>Eukaryota</taxon>
        <taxon>Metazoa</taxon>
        <taxon>Spiralia</taxon>
        <taxon>Lophotrochozoa</taxon>
        <taxon>Platyhelminthes</taxon>
        <taxon>Trematoda</taxon>
        <taxon>Digenea</taxon>
        <taxon>Strigeidida</taxon>
        <taxon>Schistosomatoidea</taxon>
        <taxon>Schistosomatidae</taxon>
        <taxon>Schistosoma</taxon>
    </lineage>
</organism>
<evidence type="ECO:0000259" key="2">
    <source>
        <dbReference type="Pfam" id="PF25572"/>
    </source>
</evidence>
<feature type="compositionally biased region" description="Low complexity" evidence="1">
    <location>
        <begin position="928"/>
        <end position="942"/>
    </location>
</feature>
<dbReference type="FunCoup" id="A0A5K4EN08">
    <property type="interactions" value="634"/>
</dbReference>
<reference evidence="3" key="1">
    <citation type="submission" date="2019-11" db="UniProtKB">
        <authorList>
            <consortium name="WormBaseParasite"/>
        </authorList>
    </citation>
    <scope>IDENTIFICATION</scope>
    <source>
        <strain evidence="3">Puerto Rican</strain>
    </source>
</reference>
<feature type="compositionally biased region" description="Low complexity" evidence="1">
    <location>
        <begin position="2109"/>
        <end position="2118"/>
    </location>
</feature>
<feature type="region of interest" description="Disordered" evidence="1">
    <location>
        <begin position="885"/>
        <end position="990"/>
    </location>
</feature>
<protein>
    <submittedName>
        <fullName evidence="3">Putative zinc finger protein</fullName>
    </submittedName>
</protein>
<feature type="region of interest" description="Disordered" evidence="1">
    <location>
        <begin position="158"/>
        <end position="177"/>
    </location>
</feature>
<dbReference type="PANTHER" id="PTHR22619">
    <property type="entry name" value="ZINC FINGER SWIM DOMAIN CONTAINING PROTEIN 4, 5, 6"/>
    <property type="match status" value="1"/>
</dbReference>
<dbReference type="PANTHER" id="PTHR22619:SF1">
    <property type="entry name" value="ZINC FINGER SWIM DOMAIN-CONTAINING PROTEIN 8"/>
    <property type="match status" value="1"/>
</dbReference>
<evidence type="ECO:0000256" key="1">
    <source>
        <dbReference type="SAM" id="MobiDB-lite"/>
    </source>
</evidence>
<feature type="region of interest" description="Disordered" evidence="1">
    <location>
        <begin position="2509"/>
        <end position="2542"/>
    </location>
</feature>
<feature type="region of interest" description="Disordered" evidence="1">
    <location>
        <begin position="1479"/>
        <end position="1515"/>
    </location>
</feature>
<feature type="compositionally biased region" description="Acidic residues" evidence="1">
    <location>
        <begin position="1703"/>
        <end position="1719"/>
    </location>
</feature>
<feature type="compositionally biased region" description="Polar residues" evidence="1">
    <location>
        <begin position="1486"/>
        <end position="1515"/>
    </location>
</feature>
<feature type="compositionally biased region" description="Basic residues" evidence="1">
    <location>
        <begin position="964"/>
        <end position="973"/>
    </location>
</feature>
<dbReference type="InterPro" id="IPR057945">
    <property type="entry name" value="TPR_ZSWIM8"/>
</dbReference>
<dbReference type="ExpressionAtlas" id="A0A5K4EN08">
    <property type="expression patterns" value="baseline"/>
</dbReference>
<dbReference type="GO" id="GO:0031462">
    <property type="term" value="C:Cul2-RING ubiquitin ligase complex"/>
    <property type="evidence" value="ECO:0007669"/>
    <property type="project" value="TreeGrafter"/>
</dbReference>
<feature type="compositionally biased region" description="Low complexity" evidence="1">
    <location>
        <begin position="158"/>
        <end position="171"/>
    </location>
</feature>
<feature type="region of interest" description="Disordered" evidence="1">
    <location>
        <begin position="2475"/>
        <end position="2495"/>
    </location>
</feature>
<feature type="region of interest" description="Disordered" evidence="1">
    <location>
        <begin position="2109"/>
        <end position="2139"/>
    </location>
</feature>
<feature type="region of interest" description="Disordered" evidence="1">
    <location>
        <begin position="2228"/>
        <end position="2274"/>
    </location>
</feature>
<accession>A0A5K4EN08</accession>
<feature type="domain" description="ZSWIM8 TPR repeats" evidence="2">
    <location>
        <begin position="477"/>
        <end position="735"/>
    </location>
</feature>
<evidence type="ECO:0000313" key="3">
    <source>
        <dbReference type="WBParaSite" id="Smp_132000.2"/>
    </source>
</evidence>
<proteinExistence type="predicted"/>
<sequence length="3128" mass="348262">MSSYSSPRTPNDADSDMDFSIYSPSSEFDLDFTFRSLKKGAYNKEEDLNRKHFNSPESLLVLTAKGIALHFPFEVVESSPVTVPEELQRLIAFHSFPTDEDDIWLYSCLSSGGSYEFDQGEALWADKAVKECVQIGFHLSATVLTSLHIAPAFVPPANNEENGTNNNNNNNPSSIGHFIPYVINPNPNDTQRGQSNFENFGAANENTVNNTNNNGNNNRLRKRGINIEPDYPAHRVSLTFDRQRITSCSCTCTFGLEERCTAVESPSNFGDNIINLDSTENVSNSIKSNSFAYQPMTATEPNSGTLWQFGARNRSIFTNSHINSRQMSGQLNNYFPNSNCLSKNSYNQTSPNSRRSWLFNQHIVNQNNIRNDLMPTNGQNPTGTWCSHVVATCLMRIRQPDKVLLRAPISESLSKLSREDLQKFAQNLICHVGPRKILPAAQLILDQLLAATNNPIKNSAGAPDPTVGGALGDAAAWCFDGGVLEEKLRVTLRRFWAPRPVLYSDIGSLSFNSPTEVENFHCILRSYRANEPRGLWALLSFIRDMMKRQDNNGVLLLEIVTRCILDMNEVMFWWCTVQTNPCHFPESVSVRQKQTQCVAVWLCEEIVQLWSLACLNPELRPILNHVNHKSLSPSSSCGNGLFSTENCKSYSDCCWLLQKIAHRLQAFHAFALKQADIQINLTSTTAKNTMTMVWCDTLGNGLFPNEISSQDDCDIIPKNISLFSGFLPALAACRLSWSSEVPPTYSLSGTEFLKFMPLFSGAHVNSDSETTDYADVILNFSKHYYNSLRSNNDNNNNHSDNCPVELDNYWSIDQMNSQLLNNLPLPENHIEFAFIRFQALNTHGYTEQALHWARFLALLLLYTSNEFINECEQASFEIVGRAKYQSSETNTTNHVANISRNTDNSHRTNLQNPCPANYQSNSRGQQKSVPTSTVSSSWSSNGIPGGVGNSSSGVGGGASSNPRRNSRNGRSRKTGACSNTNNPRETTEKYTNSIKLHPLGKKLSIDYTKKAIRWLDQIRCIMECLSNAHKERIFSIPNSSTNGNIFFPKTTRFDNTNNSIINNDSCINNNNNANHNTTDHRKQTETNNIDLNKSFDIWECIDIELIFRLGFCALKFPRPPCCSPLLEVKLFVIEIALLTRLCFLPIHIACPHVISSIRSEAKQLVSNLTLHQKDIHVPFNLATYLFHQLVGVVRSNGNYLPSQSVNFIPPIHQDTENVAPNINISLMENFFAYPVLSTGAVLAGSGLPLAMDIYNYTNGTTSNHHLLESEKNDHPINVRIASDGELGLQSILSVLGVKSRVPERLFTYFIEGQRTQEDALAVYLFRMYRDDISKLDRIRARLLDRYYNPYFKSPPLWACLSLESRELMNFQTSNLDYNSVPEVVVTSKIENKLDVSQNTCVSVSSTVSLELNNLSSNNNNNNNNSNSKTRDVLILSSPSDTITSKLNNNNLMDNNTILTHGSEDQKHSTIIKSNSTMEKMDHDDNSINSSSVHQGNENDICPNSNNTTDSSDVDNITKLSENDKQYAPANNGNNNNNLCSFDPLSISEDTDTLSDSKLDNLHCTTLYDVRRKISRHLNTIDTTTSAPETTSSDNSPAVTRRLILIGAKSSEAQTTESSDGGGGCGVIAERYKQLSSTLLDPAIINNNNNDNNNNSNNNNNNGTPLNGTNVSNESKDYIQHSDNVRQFPTVDDNVIQSSFSSFSDDEVDDGDDDEDDDDNECIPTEMVTKQSVANSMGVSNENNNDTNNNSFRTNFIQSVPNDTYIRSGSNCESRNDSKFNYTTSKISMSSLPIRNLSTAAGPYRLRIGWHSHLKRPPPQPLSDSMAFHAFQLAETIRECAGGPSTSGSMFVAETEANDTVHRNLQLISFQVRLYGLGLFNRLLPSWQNRTFSRNGGWISQQVFEIGIPAACILYHSWQQHLTAAELTAIAFQLSRANNRSLVDVAAELCLASLSLCTALKPQELYRALEQCGEHSSHTLERGLLCVERSAYQSSHDILPEIYFFIARSWYTLYHSTNKEFEQALNSLESSNNSNQSSLKIRNDNENLSTFNKNNTMNTILSDSNIHVYPNLTNSVQELTNNDINSNSSVTNNNCDIGNSATINTTITTTTNNSNNSITGMSLVSDSNHATSDNKSNNNNPINSINLTSNGLVNAWYYYQSVNLLPPPVVRGDQQPHHQHQEQPNQLMYGASMLSPVNFNYSGFPLGQQQHQYTSLPYYMNMLSLQTPQSLSQQQTNNNNLLNNNSPQLQSTTPPTQRQQQSAHPPPPHHHLPYYLPQSQHMMSPIQSNVPYSFGMSSLPPVGLVQSPNNYFLHPQFIPNTPLPTPSSSQSINMIPSGPFVTIPHHINPSTSLSPTFGTNVLPCNSYQAYSTDQVMEPSLYGFNPAMTAPTVHQSMVCNVLGTPPQSQVQQQQHQTVEPVTSLASINTINNIHSTNNNYVNNVNLNTLSDSTVISVNSLSSVISSALTSTRQLTTSNTASSSVVVHPSMSDQGSIISEGDSCRLAESVADGLGDENNPYSNNSNSSGDLSLNSNNNNKEKLSSNTAKSTVSELQSLKLKAQAYLIRAFFCAKCAIKKISASQSNVNTNFTRQNPIAVSMPSRSIRGKHHHYHMQQSHRGNSTNHSQRRHLIQTDTNSNCMLSTSTRNTITTNDQNNCLPSENSSSMFLMPGVSSSCRASNQVRISSANVISDFNLINATTTSTTTTTTTSTTNANSKSCSAHILWTLDVASSLGPLAVNEYCDLVLQCVNCPLLMEQITSKVIDYFEKYAKTHTPSCSVNNGRGGLAHMQQPYIDVSSPNAVISDNNDKNVNFCSNISQNFLNQSHTPNQPWTTSIASVTPVSNWPTNSNPYDLHDVVHPLISLPFPHSDPNNINSTFNYHSFIPPSILPPNNPSWSHPSVRPVSYPILRQNLSSKQLHENLYRFKQMNLNYEPNINASPYILSNNKLNNLNVALNQLPFYNQQTSLWPMNPLSYILPVPVPPPHTVTPSPLTHHQNDMYRNSVMTTTTTGTLGMHHNSYTTTDESIKQKPLEFSGRDVIENLINHTHTLFQKYIDQRLQYIGQSQAEWDEFVDLILKAYNVHLSMPAIDCGLHWNNLLTRIRRHQKCSPALWQRILAGIQTADLKRST</sequence>
<feature type="compositionally biased region" description="Polar residues" evidence="1">
    <location>
        <begin position="885"/>
        <end position="927"/>
    </location>
</feature>
<feature type="compositionally biased region" description="Polar residues" evidence="1">
    <location>
        <begin position="1662"/>
        <end position="1672"/>
    </location>
</feature>
<feature type="compositionally biased region" description="Polar residues" evidence="1">
    <location>
        <begin position="976"/>
        <end position="990"/>
    </location>
</feature>
<feature type="compositionally biased region" description="Low complexity" evidence="1">
    <location>
        <begin position="1645"/>
        <end position="1661"/>
    </location>
</feature>